<dbReference type="GO" id="GO:0005886">
    <property type="term" value="C:plasma membrane"/>
    <property type="evidence" value="ECO:0007669"/>
    <property type="project" value="UniProtKB-SubCell"/>
</dbReference>
<dbReference type="Pfam" id="PF00893">
    <property type="entry name" value="Multi_Drug_Res"/>
    <property type="match status" value="1"/>
</dbReference>
<dbReference type="InterPro" id="IPR037185">
    <property type="entry name" value="EmrE-like"/>
</dbReference>
<evidence type="ECO:0000256" key="7">
    <source>
        <dbReference type="ARBA" id="ARBA00038032"/>
    </source>
</evidence>
<dbReference type="FunFam" id="1.10.3730.20:FF:000001">
    <property type="entry name" value="Quaternary ammonium compound resistance transporter SugE"/>
    <property type="match status" value="1"/>
</dbReference>
<comment type="subcellular location">
    <subcellularLocation>
        <location evidence="1 8">Cell membrane</location>
        <topology evidence="1 8">Multi-pass membrane protein</topology>
    </subcellularLocation>
</comment>
<evidence type="ECO:0000256" key="1">
    <source>
        <dbReference type="ARBA" id="ARBA00004651"/>
    </source>
</evidence>
<dbReference type="PANTHER" id="PTHR30561:SF1">
    <property type="entry name" value="MULTIDRUG TRANSPORTER EMRE"/>
    <property type="match status" value="1"/>
</dbReference>
<dbReference type="SUPFAM" id="SSF103481">
    <property type="entry name" value="Multidrug resistance efflux transporter EmrE"/>
    <property type="match status" value="1"/>
</dbReference>
<reference evidence="10" key="2">
    <citation type="submission" date="2021-04" db="EMBL/GenBank/DDBJ databases">
        <authorList>
            <person name="Gilroy R."/>
        </authorList>
    </citation>
    <scope>NUCLEOTIDE SEQUENCE</scope>
    <source>
        <strain evidence="10">5032</strain>
    </source>
</reference>
<evidence type="ECO:0000256" key="6">
    <source>
        <dbReference type="ARBA" id="ARBA00023136"/>
    </source>
</evidence>
<dbReference type="InterPro" id="IPR000390">
    <property type="entry name" value="Small_drug/metabolite_transptr"/>
</dbReference>
<keyword evidence="4 8" id="KW-0812">Transmembrane</keyword>
<keyword evidence="6 9" id="KW-0472">Membrane</keyword>
<gene>
    <name evidence="10" type="ORF">H9784_08565</name>
</gene>
<evidence type="ECO:0000256" key="3">
    <source>
        <dbReference type="ARBA" id="ARBA00022475"/>
    </source>
</evidence>
<keyword evidence="5 9" id="KW-1133">Transmembrane helix</keyword>
<evidence type="ECO:0000256" key="5">
    <source>
        <dbReference type="ARBA" id="ARBA00022989"/>
    </source>
</evidence>
<dbReference type="GO" id="GO:0031460">
    <property type="term" value="P:glycine betaine transport"/>
    <property type="evidence" value="ECO:0007669"/>
    <property type="project" value="TreeGrafter"/>
</dbReference>
<reference evidence="10" key="1">
    <citation type="journal article" date="2021" name="PeerJ">
        <title>Extensive microbial diversity within the chicken gut microbiome revealed by metagenomics and culture.</title>
        <authorList>
            <person name="Gilroy R."/>
            <person name="Ravi A."/>
            <person name="Getino M."/>
            <person name="Pursley I."/>
            <person name="Horton D.L."/>
            <person name="Alikhan N.F."/>
            <person name="Baker D."/>
            <person name="Gharbi K."/>
            <person name="Hall N."/>
            <person name="Watson M."/>
            <person name="Adriaenssens E.M."/>
            <person name="Foster-Nyarko E."/>
            <person name="Jarju S."/>
            <person name="Secka A."/>
            <person name="Antonio M."/>
            <person name="Oren A."/>
            <person name="Chaudhuri R.R."/>
            <person name="La Ragione R."/>
            <person name="Hildebrand F."/>
            <person name="Pallen M.J."/>
        </authorList>
    </citation>
    <scope>NUCLEOTIDE SEQUENCE</scope>
    <source>
        <strain evidence="10">5032</strain>
    </source>
</reference>
<evidence type="ECO:0000313" key="10">
    <source>
        <dbReference type="EMBL" id="HJA79597.1"/>
    </source>
</evidence>
<keyword evidence="2" id="KW-0813">Transport</keyword>
<proteinExistence type="inferred from homology"/>
<evidence type="ECO:0000256" key="8">
    <source>
        <dbReference type="RuleBase" id="RU003942"/>
    </source>
</evidence>
<dbReference type="GO" id="GO:0015199">
    <property type="term" value="F:amino-acid betaine transmembrane transporter activity"/>
    <property type="evidence" value="ECO:0007669"/>
    <property type="project" value="TreeGrafter"/>
</dbReference>
<dbReference type="GO" id="GO:0015220">
    <property type="term" value="F:choline transmembrane transporter activity"/>
    <property type="evidence" value="ECO:0007669"/>
    <property type="project" value="TreeGrafter"/>
</dbReference>
<feature type="transmembrane region" description="Helical" evidence="9">
    <location>
        <begin position="37"/>
        <end position="55"/>
    </location>
</feature>
<dbReference type="AlphaFoldDB" id="A0A9D2HNV7"/>
<dbReference type="InterPro" id="IPR045324">
    <property type="entry name" value="Small_multidrug_res"/>
</dbReference>
<feature type="transmembrane region" description="Helical" evidence="9">
    <location>
        <begin position="89"/>
        <end position="108"/>
    </location>
</feature>
<dbReference type="GO" id="GO:1990961">
    <property type="term" value="P:xenobiotic detoxification by transmembrane export across the plasma membrane"/>
    <property type="evidence" value="ECO:0007669"/>
    <property type="project" value="UniProtKB-ARBA"/>
</dbReference>
<evidence type="ECO:0000256" key="2">
    <source>
        <dbReference type="ARBA" id="ARBA00022448"/>
    </source>
</evidence>
<comment type="similarity">
    <text evidence="7 8">Belongs to the drug/metabolite transporter (DMT) superfamily. Small multidrug resistance (SMR) (TC 2.A.7.1) family.</text>
</comment>
<name>A0A9D2HNV7_9BACT</name>
<dbReference type="Gene3D" id="1.10.3730.20">
    <property type="match status" value="1"/>
</dbReference>
<dbReference type="Proteomes" id="UP000823821">
    <property type="component" value="Unassembled WGS sequence"/>
</dbReference>
<dbReference type="EMBL" id="DWZD01000046">
    <property type="protein sequence ID" value="HJA79597.1"/>
    <property type="molecule type" value="Genomic_DNA"/>
</dbReference>
<organism evidence="10 11">
    <name type="scientific">Candidatus Desulfovibrio intestinavium</name>
    <dbReference type="NCBI Taxonomy" id="2838534"/>
    <lineage>
        <taxon>Bacteria</taxon>
        <taxon>Pseudomonadati</taxon>
        <taxon>Thermodesulfobacteriota</taxon>
        <taxon>Desulfovibrionia</taxon>
        <taxon>Desulfovibrionales</taxon>
        <taxon>Desulfovibrionaceae</taxon>
        <taxon>Desulfovibrio</taxon>
    </lineage>
</organism>
<evidence type="ECO:0000256" key="4">
    <source>
        <dbReference type="ARBA" id="ARBA00022692"/>
    </source>
</evidence>
<evidence type="ECO:0000313" key="11">
    <source>
        <dbReference type="Proteomes" id="UP000823821"/>
    </source>
</evidence>
<dbReference type="GO" id="GO:0015297">
    <property type="term" value="F:antiporter activity"/>
    <property type="evidence" value="ECO:0007669"/>
    <property type="project" value="TreeGrafter"/>
</dbReference>
<protein>
    <submittedName>
        <fullName evidence="10">EamA family transporter</fullName>
    </submittedName>
</protein>
<keyword evidence="3" id="KW-1003">Cell membrane</keyword>
<dbReference type="PANTHER" id="PTHR30561">
    <property type="entry name" value="SMR FAMILY PROTON-DEPENDENT DRUG EFFLUX TRANSPORTER SUGE"/>
    <property type="match status" value="1"/>
</dbReference>
<accession>A0A9D2HNV7</accession>
<comment type="caution">
    <text evidence="10">The sequence shown here is derived from an EMBL/GenBank/DDBJ whole genome shotgun (WGS) entry which is preliminary data.</text>
</comment>
<sequence>MAAPLTAYGLLIAAIVAETFATSCLNASQQLSRLWPTLGSIAGYCVSFYCLSQVLRYLPVGIAYAIWCALGIILVTLMGYVWFGQKMDLPALIGMGLIIAGVLIIHLFSRTATHG</sequence>
<evidence type="ECO:0000256" key="9">
    <source>
        <dbReference type="SAM" id="Phobius"/>
    </source>
</evidence>
<feature type="transmembrane region" description="Helical" evidence="9">
    <location>
        <begin position="62"/>
        <end position="83"/>
    </location>
</feature>